<protein>
    <submittedName>
        <fullName evidence="1">Uncharacterized protein</fullName>
    </submittedName>
</protein>
<dbReference type="SUPFAM" id="SSF56529">
    <property type="entry name" value="FAH"/>
    <property type="match status" value="1"/>
</dbReference>
<dbReference type="AlphaFoldDB" id="A0A1I7CWZ1"/>
<organism evidence="1 2">
    <name type="scientific">Sedimentitalea nanhaiensis</name>
    <dbReference type="NCBI Taxonomy" id="999627"/>
    <lineage>
        <taxon>Bacteria</taxon>
        <taxon>Pseudomonadati</taxon>
        <taxon>Pseudomonadota</taxon>
        <taxon>Alphaproteobacteria</taxon>
        <taxon>Rhodobacterales</taxon>
        <taxon>Paracoccaceae</taxon>
        <taxon>Sedimentitalea</taxon>
    </lineage>
</organism>
<name>A0A1I7CWZ1_9RHOB</name>
<evidence type="ECO:0000313" key="2">
    <source>
        <dbReference type="Proteomes" id="UP000182466"/>
    </source>
</evidence>
<reference evidence="1 2" key="1">
    <citation type="submission" date="2016-10" db="EMBL/GenBank/DDBJ databases">
        <authorList>
            <person name="de Groot N.N."/>
        </authorList>
    </citation>
    <scope>NUCLEOTIDE SEQUENCE [LARGE SCALE GENOMIC DNA]</scope>
    <source>
        <strain evidence="1 2">CGMCC 1.10959</strain>
    </source>
</reference>
<dbReference type="STRING" id="999627.SAMN05216236_12079"/>
<proteinExistence type="predicted"/>
<dbReference type="EMBL" id="FPAW01000020">
    <property type="protein sequence ID" value="SFU03955.1"/>
    <property type="molecule type" value="Genomic_DNA"/>
</dbReference>
<accession>A0A1I7CWZ1</accession>
<sequence length="34" mass="3586">MAIADHPILFFKANSAVAGPNDTVCMPRGSTHTD</sequence>
<dbReference type="eggNOG" id="COG0179">
    <property type="taxonomic scope" value="Bacteria"/>
</dbReference>
<gene>
    <name evidence="1" type="ORF">SAMN05216236_12079</name>
</gene>
<dbReference type="InterPro" id="IPR036663">
    <property type="entry name" value="Fumarylacetoacetase_C_sf"/>
</dbReference>
<dbReference type="Proteomes" id="UP000182466">
    <property type="component" value="Unassembled WGS sequence"/>
</dbReference>
<keyword evidence="2" id="KW-1185">Reference proteome</keyword>
<evidence type="ECO:0000313" key="1">
    <source>
        <dbReference type="EMBL" id="SFU03955.1"/>
    </source>
</evidence>
<dbReference type="GO" id="GO:0003824">
    <property type="term" value="F:catalytic activity"/>
    <property type="evidence" value="ECO:0007669"/>
    <property type="project" value="InterPro"/>
</dbReference>